<dbReference type="OrthoDB" id="9787902at2"/>
<gene>
    <name evidence="2" type="ORF">SAMN02745206_02731</name>
</gene>
<feature type="domain" description="ABC-type glycine betaine transport system substrate-binding" evidence="1">
    <location>
        <begin position="30"/>
        <end position="280"/>
    </location>
</feature>
<reference evidence="3" key="1">
    <citation type="submission" date="2016-11" db="EMBL/GenBank/DDBJ databases">
        <authorList>
            <person name="Varghese N."/>
            <person name="Submissions S."/>
        </authorList>
    </citation>
    <scope>NUCLEOTIDE SEQUENCE [LARGE SCALE GENOMIC DNA]</scope>
    <source>
        <strain evidence="3">DSM 9756</strain>
    </source>
</reference>
<dbReference type="Gene3D" id="3.40.190.10">
    <property type="entry name" value="Periplasmic binding protein-like II"/>
    <property type="match status" value="1"/>
</dbReference>
<dbReference type="GO" id="GO:0033265">
    <property type="term" value="F:choline binding"/>
    <property type="evidence" value="ECO:0007669"/>
    <property type="project" value="InterPro"/>
</dbReference>
<accession>A0A1M5ET99</accession>
<proteinExistence type="predicted"/>
<dbReference type="Proteomes" id="UP000184076">
    <property type="component" value="Unassembled WGS sequence"/>
</dbReference>
<protein>
    <submittedName>
        <fullName evidence="2">Glycine betaine/proline transport system substrate-binding protein</fullName>
    </submittedName>
</protein>
<dbReference type="Pfam" id="PF04069">
    <property type="entry name" value="OpuAC"/>
    <property type="match status" value="1"/>
</dbReference>
<dbReference type="RefSeq" id="WP_073040384.1">
    <property type="nucleotide sequence ID" value="NZ_FQVB01000028.1"/>
</dbReference>
<dbReference type="GO" id="GO:0042597">
    <property type="term" value="C:periplasmic space"/>
    <property type="evidence" value="ECO:0007669"/>
    <property type="project" value="InterPro"/>
</dbReference>
<organism evidence="2 3">
    <name type="scientific">Desulfacinum infernum DSM 9756</name>
    <dbReference type="NCBI Taxonomy" id="1121391"/>
    <lineage>
        <taxon>Bacteria</taxon>
        <taxon>Pseudomonadati</taxon>
        <taxon>Thermodesulfobacteriota</taxon>
        <taxon>Syntrophobacteria</taxon>
        <taxon>Syntrophobacterales</taxon>
        <taxon>Syntrophobacteraceae</taxon>
        <taxon>Desulfacinum</taxon>
    </lineage>
</organism>
<dbReference type="InterPro" id="IPR007210">
    <property type="entry name" value="ABC_Gly_betaine_transp_sub-bd"/>
</dbReference>
<dbReference type="GO" id="GO:0015871">
    <property type="term" value="P:choline transport"/>
    <property type="evidence" value="ECO:0007669"/>
    <property type="project" value="InterPro"/>
</dbReference>
<dbReference type="GO" id="GO:0022857">
    <property type="term" value="F:transmembrane transporter activity"/>
    <property type="evidence" value="ECO:0007669"/>
    <property type="project" value="InterPro"/>
</dbReference>
<name>A0A1M5ET99_9BACT</name>
<evidence type="ECO:0000259" key="1">
    <source>
        <dbReference type="Pfam" id="PF04069"/>
    </source>
</evidence>
<dbReference type="STRING" id="1121391.SAMN02745206_02731"/>
<sequence>MGVRSRFRVLVWVVVLFLFLPSVSGAASSKVTFGYVNWPGVTVKTHVARQILESLGYPCDMKSVALPVLLRSMANRDLDVFLGAWVPTMKSLVNPYIEQGKVVEVTTNLDETIYTLAVPKYVWDAGVRSHADLEKFGDRFSRKIIGIEPGNDGNQIVLDAIANNTYGLGSWKLVEGSAEAMMIAVNAAIKKGDWVVWLGWMPHWMNLVYDMKYLEDPLGVWGTEPEVVKTLARAGLDEDFPEVVEFLRQFRVTPEIQSEWILKFSHDKEKPEEVARRWIASNLGIVDQWVYGVQAADGSRARDVVRRAFAR</sequence>
<dbReference type="SUPFAM" id="SSF53850">
    <property type="entry name" value="Periplasmic binding protein-like II"/>
    <property type="match status" value="1"/>
</dbReference>
<dbReference type="GO" id="GO:0043190">
    <property type="term" value="C:ATP-binding cassette (ABC) transporter complex"/>
    <property type="evidence" value="ECO:0007669"/>
    <property type="project" value="InterPro"/>
</dbReference>
<dbReference type="EMBL" id="FQVB01000028">
    <property type="protein sequence ID" value="SHF82394.1"/>
    <property type="molecule type" value="Genomic_DNA"/>
</dbReference>
<dbReference type="CDD" id="cd13640">
    <property type="entry name" value="PBP2_ChoX"/>
    <property type="match status" value="1"/>
</dbReference>
<dbReference type="InterPro" id="IPR017783">
    <property type="entry name" value="ABC_choline_sub-bd"/>
</dbReference>
<dbReference type="Gene3D" id="3.40.190.100">
    <property type="entry name" value="Glycine betaine-binding periplasmic protein, domain 2"/>
    <property type="match status" value="1"/>
</dbReference>
<dbReference type="AlphaFoldDB" id="A0A1M5ET99"/>
<evidence type="ECO:0000313" key="2">
    <source>
        <dbReference type="EMBL" id="SHF82394.1"/>
    </source>
</evidence>
<evidence type="ECO:0000313" key="3">
    <source>
        <dbReference type="Proteomes" id="UP000184076"/>
    </source>
</evidence>
<keyword evidence="3" id="KW-1185">Reference proteome</keyword>